<proteinExistence type="predicted"/>
<organism evidence="1 2">
    <name type="scientific">Anopheles minimus</name>
    <dbReference type="NCBI Taxonomy" id="112268"/>
    <lineage>
        <taxon>Eukaryota</taxon>
        <taxon>Metazoa</taxon>
        <taxon>Ecdysozoa</taxon>
        <taxon>Arthropoda</taxon>
        <taxon>Hexapoda</taxon>
        <taxon>Insecta</taxon>
        <taxon>Pterygota</taxon>
        <taxon>Neoptera</taxon>
        <taxon>Endopterygota</taxon>
        <taxon>Diptera</taxon>
        <taxon>Nematocera</taxon>
        <taxon>Culicoidea</taxon>
        <taxon>Culicidae</taxon>
        <taxon>Anophelinae</taxon>
        <taxon>Anopheles</taxon>
    </lineage>
</organism>
<reference evidence="1" key="2">
    <citation type="submission" date="2020-05" db="UniProtKB">
        <authorList>
            <consortium name="EnsemblMetazoa"/>
        </authorList>
    </citation>
    <scope>IDENTIFICATION</scope>
    <source>
        <strain evidence="1">MINIMUS1</strain>
    </source>
</reference>
<keyword evidence="2" id="KW-1185">Reference proteome</keyword>
<protein>
    <submittedName>
        <fullName evidence="1">Uncharacterized protein</fullName>
    </submittedName>
</protein>
<dbReference type="VEuPathDB" id="VectorBase:AMIN014778"/>
<name>A0A182WQ46_9DIPT</name>
<evidence type="ECO:0000313" key="2">
    <source>
        <dbReference type="Proteomes" id="UP000075920"/>
    </source>
</evidence>
<evidence type="ECO:0000313" key="1">
    <source>
        <dbReference type="EnsemblMetazoa" id="AMIN014778-PA"/>
    </source>
</evidence>
<sequence>MNLAVAMAEVANTWWWHIAQSSNQMSYKKETPSRTDEWIAQGNCSRDSFEYTCNE</sequence>
<dbReference type="AlphaFoldDB" id="A0A182WQ46"/>
<dbReference type="EnsemblMetazoa" id="AMIN014778-RA">
    <property type="protein sequence ID" value="AMIN014778-PA"/>
    <property type="gene ID" value="AMIN014778"/>
</dbReference>
<accession>A0A182WQ46</accession>
<reference evidence="2" key="1">
    <citation type="submission" date="2013-03" db="EMBL/GenBank/DDBJ databases">
        <title>The Genome Sequence of Anopheles minimus MINIMUS1.</title>
        <authorList>
            <consortium name="The Broad Institute Genomics Platform"/>
            <person name="Neafsey D.E."/>
            <person name="Walton C."/>
            <person name="Walker B."/>
            <person name="Young S.K."/>
            <person name="Zeng Q."/>
            <person name="Gargeya S."/>
            <person name="Fitzgerald M."/>
            <person name="Haas B."/>
            <person name="Abouelleil A."/>
            <person name="Allen A.W."/>
            <person name="Alvarado L."/>
            <person name="Arachchi H.M."/>
            <person name="Berlin A.M."/>
            <person name="Chapman S.B."/>
            <person name="Gainer-Dewar J."/>
            <person name="Goldberg J."/>
            <person name="Griggs A."/>
            <person name="Gujja S."/>
            <person name="Hansen M."/>
            <person name="Howarth C."/>
            <person name="Imamovic A."/>
            <person name="Ireland A."/>
            <person name="Larimer J."/>
            <person name="McCowan C."/>
            <person name="Murphy C."/>
            <person name="Pearson M."/>
            <person name="Poon T.W."/>
            <person name="Priest M."/>
            <person name="Roberts A."/>
            <person name="Saif S."/>
            <person name="Shea T."/>
            <person name="Sisk P."/>
            <person name="Sykes S."/>
            <person name="Wortman J."/>
            <person name="Nusbaum C."/>
            <person name="Birren B."/>
        </authorList>
    </citation>
    <scope>NUCLEOTIDE SEQUENCE [LARGE SCALE GENOMIC DNA]</scope>
    <source>
        <strain evidence="2">MINIMUS1</strain>
    </source>
</reference>
<dbReference type="Proteomes" id="UP000075920">
    <property type="component" value="Unassembled WGS sequence"/>
</dbReference>